<dbReference type="EMBL" id="WBOS01000022">
    <property type="protein sequence ID" value="KAB2328964.1"/>
    <property type="molecule type" value="Genomic_DNA"/>
</dbReference>
<dbReference type="Proteomes" id="UP000481030">
    <property type="component" value="Unassembled WGS sequence"/>
</dbReference>
<name>A0A6L3UY47_9BACI</name>
<dbReference type="AlphaFoldDB" id="A0A6L3UY47"/>
<evidence type="ECO:0000313" key="1">
    <source>
        <dbReference type="EMBL" id="KAB2328964.1"/>
    </source>
</evidence>
<gene>
    <name evidence="1" type="ORF">F7731_23730</name>
</gene>
<protein>
    <submittedName>
        <fullName evidence="1">Uncharacterized protein</fullName>
    </submittedName>
</protein>
<comment type="caution">
    <text evidence="1">The sequence shown here is derived from an EMBL/GenBank/DDBJ whole genome shotgun (WGS) entry which is preliminary data.</text>
</comment>
<dbReference type="RefSeq" id="WP_151537262.1">
    <property type="nucleotide sequence ID" value="NZ_WBOS01000022.1"/>
</dbReference>
<evidence type="ECO:0000313" key="2">
    <source>
        <dbReference type="Proteomes" id="UP000481030"/>
    </source>
</evidence>
<organism evidence="1 2">
    <name type="scientific">Cytobacillus depressus</name>
    <dbReference type="NCBI Taxonomy" id="1602942"/>
    <lineage>
        <taxon>Bacteria</taxon>
        <taxon>Bacillati</taxon>
        <taxon>Bacillota</taxon>
        <taxon>Bacilli</taxon>
        <taxon>Bacillales</taxon>
        <taxon>Bacillaceae</taxon>
        <taxon>Cytobacillus</taxon>
    </lineage>
</organism>
<reference evidence="1 2" key="1">
    <citation type="journal article" date="2016" name="Antonie Van Leeuwenhoek">
        <title>Bacillus depressus sp. nov., isolated from soil of a sunflower field.</title>
        <authorList>
            <person name="Wei X."/>
            <person name="Xin D."/>
            <person name="Xin Y."/>
            <person name="Zhang H."/>
            <person name="Wang T."/>
            <person name="Zhang J."/>
        </authorList>
    </citation>
    <scope>NUCLEOTIDE SEQUENCE [LARGE SCALE GENOMIC DNA]</scope>
    <source>
        <strain evidence="1 2">BZ1</strain>
    </source>
</reference>
<accession>A0A6L3UY47</accession>
<proteinExistence type="predicted"/>
<sequence>MKKWVRFWDLQCNTFSAHTTIEGLADWIIEDLPEEDEEIVERFVKGEMSEQEMREIIESYEYKIVEYQLVDRQPFQKYKGELGKIKLVDMKVKRMRRYFKEIEVLNRNHFKCKGMNGSIMKVVVTDSMFMSVDGKPVCYID</sequence>
<keyword evidence="2" id="KW-1185">Reference proteome</keyword>